<keyword evidence="1" id="KW-0812">Transmembrane</keyword>
<protein>
    <submittedName>
        <fullName evidence="2">Uncharacterized protein</fullName>
    </submittedName>
</protein>
<dbReference type="AlphaFoldDB" id="B0MVS3"/>
<organism evidence="2 3">
    <name type="scientific">Alistipes putredinis DSM 17216</name>
    <dbReference type="NCBI Taxonomy" id="445970"/>
    <lineage>
        <taxon>Bacteria</taxon>
        <taxon>Pseudomonadati</taxon>
        <taxon>Bacteroidota</taxon>
        <taxon>Bacteroidia</taxon>
        <taxon>Bacteroidales</taxon>
        <taxon>Rikenellaceae</taxon>
        <taxon>Alistipes</taxon>
    </lineage>
</organism>
<reference evidence="2" key="1">
    <citation type="submission" date="2007-10" db="EMBL/GenBank/DDBJ databases">
        <authorList>
            <person name="Fulton L."/>
            <person name="Clifton S."/>
            <person name="Fulton B."/>
            <person name="Xu J."/>
            <person name="Minx P."/>
            <person name="Pepin K.H."/>
            <person name="Johnson M."/>
            <person name="Thiruvilangam P."/>
            <person name="Bhonagiri V."/>
            <person name="Nash W.E."/>
            <person name="Mardis E.R."/>
            <person name="Wilson R.K."/>
        </authorList>
    </citation>
    <scope>NUCLEOTIDE SEQUENCE [LARGE SCALE GENOMIC DNA]</scope>
    <source>
        <strain evidence="2">DSM 17216</strain>
    </source>
</reference>
<name>B0MVS3_9BACT</name>
<keyword evidence="1" id="KW-0472">Membrane</keyword>
<comment type="caution">
    <text evidence="2">The sequence shown here is derived from an EMBL/GenBank/DDBJ whole genome shotgun (WGS) entry which is preliminary data.</text>
</comment>
<keyword evidence="1" id="KW-1133">Transmembrane helix</keyword>
<keyword evidence="3" id="KW-1185">Reference proteome</keyword>
<sequence>MCCLNFYMKINVLSFQMWRFYFVYFYLFLFVFVFLCRNCVLK</sequence>
<evidence type="ECO:0000256" key="1">
    <source>
        <dbReference type="SAM" id="Phobius"/>
    </source>
</evidence>
<gene>
    <name evidence="2" type="ORF">ALIPUT_01189</name>
</gene>
<reference evidence="2" key="2">
    <citation type="submission" date="2013-09" db="EMBL/GenBank/DDBJ databases">
        <title>Draft genome sequence of Alistipes putredinis (DSM 17216).</title>
        <authorList>
            <person name="Sudarsanam P."/>
            <person name="Ley R."/>
            <person name="Guruge J."/>
            <person name="Turnbaugh P.J."/>
            <person name="Mahowald M."/>
            <person name="Liep D."/>
            <person name="Gordon J."/>
        </authorList>
    </citation>
    <scope>NUCLEOTIDE SEQUENCE</scope>
    <source>
        <strain evidence="2">DSM 17216</strain>
    </source>
</reference>
<dbReference type="Proteomes" id="UP000005819">
    <property type="component" value="Unassembled WGS sequence"/>
</dbReference>
<feature type="transmembrane region" description="Helical" evidence="1">
    <location>
        <begin position="20"/>
        <end position="40"/>
    </location>
</feature>
<proteinExistence type="predicted"/>
<evidence type="ECO:0000313" key="3">
    <source>
        <dbReference type="Proteomes" id="UP000005819"/>
    </source>
</evidence>
<evidence type="ECO:0000313" key="2">
    <source>
        <dbReference type="EMBL" id="EDS04126.1"/>
    </source>
</evidence>
<dbReference type="EMBL" id="ABFK02000017">
    <property type="protein sequence ID" value="EDS04126.1"/>
    <property type="molecule type" value="Genomic_DNA"/>
</dbReference>
<dbReference type="HOGENOM" id="CLU_3246252_0_0_10"/>
<accession>B0MVS3</accession>